<evidence type="ECO:0000313" key="3">
    <source>
        <dbReference type="Proteomes" id="UP000756710"/>
    </source>
</evidence>
<sequence>MADILTTVLVKLARLALEALAAQLAKTLLTAAFRSAGAPAAA</sequence>
<reference evidence="1" key="1">
    <citation type="submission" date="2014-05" db="EMBL/GenBank/DDBJ databases">
        <authorList>
            <person name="Horn Fabian"/>
        </authorList>
    </citation>
    <scope>NUCLEOTIDE SEQUENCE</scope>
</reference>
<protein>
    <submittedName>
        <fullName evidence="1">Uncharacterized protein</fullName>
    </submittedName>
</protein>
<gene>
    <name evidence="2" type="ORF">J2Z30_003004</name>
    <name evidence="1" type="ORF">SIRAN1413</name>
</gene>
<evidence type="ECO:0000313" key="1">
    <source>
        <dbReference type="EMBL" id="CDR03886.1"/>
    </source>
</evidence>
<dbReference type="EMBL" id="JAGGLR010000007">
    <property type="protein sequence ID" value="MBP2061988.1"/>
    <property type="molecule type" value="Genomic_DNA"/>
</dbReference>
<dbReference type="EMBL" id="LK022848">
    <property type="protein sequence ID" value="CDR03886.1"/>
    <property type="molecule type" value="Genomic_DNA"/>
</dbReference>
<accession>A0A060ZF43</accession>
<name>A0A060ZF43_9ACTN</name>
<dbReference type="RefSeq" id="WP_281062703.1">
    <property type="nucleotide sequence ID" value="NZ_BAABDR010000025.1"/>
</dbReference>
<organism evidence="1">
    <name type="scientific">Streptomyces iranensis</name>
    <dbReference type="NCBI Taxonomy" id="576784"/>
    <lineage>
        <taxon>Bacteria</taxon>
        <taxon>Bacillati</taxon>
        <taxon>Actinomycetota</taxon>
        <taxon>Actinomycetes</taxon>
        <taxon>Kitasatosporales</taxon>
        <taxon>Streptomycetaceae</taxon>
        <taxon>Streptomyces</taxon>
        <taxon>Streptomyces violaceusniger group</taxon>
    </lineage>
</organism>
<proteinExistence type="predicted"/>
<evidence type="ECO:0000313" key="2">
    <source>
        <dbReference type="EMBL" id="MBP2061988.1"/>
    </source>
</evidence>
<keyword evidence="3" id="KW-1185">Reference proteome</keyword>
<dbReference type="AlphaFoldDB" id="A0A060ZF43"/>
<dbReference type="HOGENOM" id="CLU_218827_0_0_11"/>
<reference evidence="2 3" key="2">
    <citation type="submission" date="2021-03" db="EMBL/GenBank/DDBJ databases">
        <title>Genomic Encyclopedia of Type Strains, Phase IV (KMG-IV): sequencing the most valuable type-strain genomes for metagenomic binning, comparative biology and taxonomic classification.</title>
        <authorList>
            <person name="Goeker M."/>
        </authorList>
    </citation>
    <scope>NUCLEOTIDE SEQUENCE [LARGE SCALE GENOMIC DNA]</scope>
    <source>
        <strain evidence="2 3">DSM 41954</strain>
    </source>
</reference>
<dbReference type="Proteomes" id="UP000756710">
    <property type="component" value="Unassembled WGS sequence"/>
</dbReference>